<dbReference type="Proteomes" id="UP000273828">
    <property type="component" value="Unassembled WGS sequence"/>
</dbReference>
<reference evidence="2 3" key="1">
    <citation type="submission" date="2018-10" db="EMBL/GenBank/DDBJ databases">
        <title>Natrarchaeobius chitinivorans gen. nov., sp. nov., and Natrarchaeobius haloalkaliphilus sp. nov., alkaliphilic, chitin-utilizing haloarchaea from hypersaline alkaline lakes.</title>
        <authorList>
            <person name="Sorokin D.Y."/>
            <person name="Elcheninov A.G."/>
            <person name="Kostrikina N.A."/>
            <person name="Bale N.J."/>
            <person name="Sinninghe Damste J.S."/>
            <person name="Khijniak T.V."/>
            <person name="Kublanov I.V."/>
            <person name="Toshchakov S.V."/>
        </authorList>
    </citation>
    <scope>NUCLEOTIDE SEQUENCE [LARGE SCALE GENOMIC DNA]</scope>
    <source>
        <strain evidence="2 3">AArcht-Sl</strain>
    </source>
</reference>
<comment type="caution">
    <text evidence="2">The sequence shown here is derived from an EMBL/GenBank/DDBJ whole genome shotgun (WGS) entry which is preliminary data.</text>
</comment>
<dbReference type="AlphaFoldDB" id="A0A3N6MGG3"/>
<organism evidence="2 3">
    <name type="scientific">Natrarchaeobius halalkaliphilus</name>
    <dbReference type="NCBI Taxonomy" id="1679091"/>
    <lineage>
        <taxon>Archaea</taxon>
        <taxon>Methanobacteriati</taxon>
        <taxon>Methanobacteriota</taxon>
        <taxon>Stenosarchaea group</taxon>
        <taxon>Halobacteria</taxon>
        <taxon>Halobacteriales</taxon>
        <taxon>Natrialbaceae</taxon>
        <taxon>Natrarchaeobius</taxon>
    </lineage>
</organism>
<gene>
    <name evidence="2" type="ORF">EA462_02145</name>
</gene>
<dbReference type="InterPro" id="IPR058742">
    <property type="entry name" value="DUF7989"/>
</dbReference>
<dbReference type="EMBL" id="REFY01000001">
    <property type="protein sequence ID" value="RQG93036.1"/>
    <property type="molecule type" value="Genomic_DNA"/>
</dbReference>
<proteinExistence type="predicted"/>
<evidence type="ECO:0000313" key="2">
    <source>
        <dbReference type="EMBL" id="RQG93036.1"/>
    </source>
</evidence>
<feature type="compositionally biased region" description="Basic and acidic residues" evidence="1">
    <location>
        <begin position="43"/>
        <end position="53"/>
    </location>
</feature>
<evidence type="ECO:0000256" key="1">
    <source>
        <dbReference type="SAM" id="MobiDB-lite"/>
    </source>
</evidence>
<sequence length="98" mass="10590">MTRTTEPNSDDGETMADVSHANPYTGRATGQLFTRGPIVAADGGERVDDDRPASTDSADTTEEERGRTMASVDHTPPKKADDANRVFERGHDRAGENE</sequence>
<protein>
    <submittedName>
        <fullName evidence="2">Uncharacterized protein</fullName>
    </submittedName>
</protein>
<evidence type="ECO:0000313" key="3">
    <source>
        <dbReference type="Proteomes" id="UP000273828"/>
    </source>
</evidence>
<dbReference type="OrthoDB" id="306312at2157"/>
<feature type="region of interest" description="Disordered" evidence="1">
    <location>
        <begin position="1"/>
        <end position="98"/>
    </location>
</feature>
<dbReference type="Pfam" id="PF25951">
    <property type="entry name" value="DUF7989"/>
    <property type="match status" value="1"/>
</dbReference>
<dbReference type="RefSeq" id="WP_124176921.1">
    <property type="nucleotide sequence ID" value="NZ_REFY01000001.1"/>
</dbReference>
<accession>A0A3N6MGG3</accession>
<name>A0A3N6MGG3_9EURY</name>
<feature type="compositionally biased region" description="Basic and acidic residues" evidence="1">
    <location>
        <begin position="75"/>
        <end position="98"/>
    </location>
</feature>
<keyword evidence="3" id="KW-1185">Reference proteome</keyword>